<reference evidence="1 2" key="1">
    <citation type="journal article" date="2012" name="Stand. Genomic Sci.">
        <title>Complete genome sequence of the sulfur compounds oxidizing chemolithoautotroph Sulfuricurvum kujiense type strain (YK-1(T)).</title>
        <authorList>
            <person name="Han C."/>
            <person name="Kotsyurbenko O."/>
            <person name="Chertkov O."/>
            <person name="Held B."/>
            <person name="Lapidus A."/>
            <person name="Nolan M."/>
            <person name="Lucas S."/>
            <person name="Hammon N."/>
            <person name="Deshpande S."/>
            <person name="Cheng J.F."/>
            <person name="Tapia R."/>
            <person name="Goodwin L.A."/>
            <person name="Pitluck S."/>
            <person name="Liolios K."/>
            <person name="Pagani I."/>
            <person name="Ivanova N."/>
            <person name="Mavromatis K."/>
            <person name="Mikhailova N."/>
            <person name="Pati A."/>
            <person name="Chen A."/>
            <person name="Palaniappan K."/>
            <person name="Land M."/>
            <person name="Hauser L."/>
            <person name="Chang Y.J."/>
            <person name="Jeffries C.D."/>
            <person name="Brambilla E.M."/>
            <person name="Rohde M."/>
            <person name="Spring S."/>
            <person name="Sikorski J."/>
            <person name="Goker M."/>
            <person name="Woyke T."/>
            <person name="Bristow J."/>
            <person name="Eisen J.A."/>
            <person name="Markowitz V."/>
            <person name="Hugenholtz P."/>
            <person name="Kyrpides N.C."/>
            <person name="Klenk H.P."/>
            <person name="Detter J.C."/>
        </authorList>
    </citation>
    <scope>NUCLEOTIDE SEQUENCE [LARGE SCALE GENOMIC DNA]</scope>
    <source>
        <strain evidence="2">ATCC BAA-921 / DSM 16994 / JCM 11577 / YK-1</strain>
    </source>
</reference>
<name>E4TYL8_SULKY</name>
<dbReference type="STRING" id="709032.Sulku_0328"/>
<dbReference type="AlphaFoldDB" id="E4TYL8"/>
<keyword evidence="2" id="KW-1185">Reference proteome</keyword>
<protein>
    <submittedName>
        <fullName evidence="1">LemA family protein</fullName>
    </submittedName>
</protein>
<evidence type="ECO:0000313" key="1">
    <source>
        <dbReference type="EMBL" id="ADR32995.1"/>
    </source>
</evidence>
<dbReference type="RefSeq" id="WP_013459192.1">
    <property type="nucleotide sequence ID" value="NC_014762.1"/>
</dbReference>
<dbReference type="KEGG" id="sku:Sulku_0328"/>
<accession>E4TYL8</accession>
<dbReference type="HOGENOM" id="CLU_3277658_0_0_7"/>
<gene>
    <name evidence="1" type="ordered locus">Sulku_0328</name>
</gene>
<evidence type="ECO:0000313" key="2">
    <source>
        <dbReference type="Proteomes" id="UP000008721"/>
    </source>
</evidence>
<proteinExistence type="predicted"/>
<organism evidence="1 2">
    <name type="scientific">Sulfuricurvum kujiense (strain ATCC BAA-921 / DSM 16994 / JCM 11577 / YK-1)</name>
    <dbReference type="NCBI Taxonomy" id="709032"/>
    <lineage>
        <taxon>Bacteria</taxon>
        <taxon>Pseudomonadati</taxon>
        <taxon>Campylobacterota</taxon>
        <taxon>Epsilonproteobacteria</taxon>
        <taxon>Campylobacterales</taxon>
        <taxon>Sulfurimonadaceae</taxon>
        <taxon>Sulfuricurvum</taxon>
    </lineage>
</organism>
<dbReference type="EMBL" id="CP002355">
    <property type="protein sequence ID" value="ADR32995.1"/>
    <property type="molecule type" value="Genomic_DNA"/>
</dbReference>
<dbReference type="Proteomes" id="UP000008721">
    <property type="component" value="Chromosome"/>
</dbReference>
<sequence length="41" mass="4546">MSKMYLFSVIVAVILFLNGCGYKAPPYYEKQTAAKESTVAL</sequence>